<reference evidence="5" key="1">
    <citation type="submission" date="2021-03" db="EMBL/GenBank/DDBJ databases">
        <title>Revisited historic fungal species revealed as producer of novel bioactive compounds through whole genome sequencing and comparative genomics.</title>
        <authorList>
            <person name="Vignolle G.A."/>
            <person name="Hochenegger N."/>
            <person name="Mach R.L."/>
            <person name="Mach-Aigner A.R."/>
            <person name="Javad Rahimi M."/>
            <person name="Salim K.A."/>
            <person name="Chan C.M."/>
            <person name="Lim L.B.L."/>
            <person name="Cai F."/>
            <person name="Druzhinina I.S."/>
            <person name="U'Ren J.M."/>
            <person name="Derntl C."/>
        </authorList>
    </citation>
    <scope>NUCLEOTIDE SEQUENCE</scope>
    <source>
        <strain evidence="5">TUCIM 5799</strain>
    </source>
</reference>
<dbReference type="SUPFAM" id="SSF47459">
    <property type="entry name" value="HLH, helix-loop-helix DNA-binding domain"/>
    <property type="match status" value="1"/>
</dbReference>
<organism evidence="5 6">
    <name type="scientific">Neoarthrinium moseri</name>
    <dbReference type="NCBI Taxonomy" id="1658444"/>
    <lineage>
        <taxon>Eukaryota</taxon>
        <taxon>Fungi</taxon>
        <taxon>Dikarya</taxon>
        <taxon>Ascomycota</taxon>
        <taxon>Pezizomycotina</taxon>
        <taxon>Sordariomycetes</taxon>
        <taxon>Xylariomycetidae</taxon>
        <taxon>Amphisphaeriales</taxon>
        <taxon>Apiosporaceae</taxon>
        <taxon>Neoarthrinium</taxon>
    </lineage>
</organism>
<dbReference type="AlphaFoldDB" id="A0A9Q0AS61"/>
<dbReference type="GO" id="GO:0046983">
    <property type="term" value="F:protein dimerization activity"/>
    <property type="evidence" value="ECO:0007669"/>
    <property type="project" value="InterPro"/>
</dbReference>
<dbReference type="InterPro" id="IPR036638">
    <property type="entry name" value="HLH_DNA-bd_sf"/>
</dbReference>
<proteinExistence type="predicted"/>
<keyword evidence="3" id="KW-1133">Transmembrane helix</keyword>
<feature type="region of interest" description="Disordered" evidence="2">
    <location>
        <begin position="615"/>
        <end position="656"/>
    </location>
</feature>
<feature type="region of interest" description="Disordered" evidence="2">
    <location>
        <begin position="29"/>
        <end position="53"/>
    </location>
</feature>
<evidence type="ECO:0000256" key="3">
    <source>
        <dbReference type="SAM" id="Phobius"/>
    </source>
</evidence>
<feature type="region of interest" description="Disordered" evidence="2">
    <location>
        <begin position="509"/>
        <end position="537"/>
    </location>
</feature>
<keyword evidence="6" id="KW-1185">Reference proteome</keyword>
<feature type="compositionally biased region" description="Basic and acidic residues" evidence="2">
    <location>
        <begin position="367"/>
        <end position="376"/>
    </location>
</feature>
<evidence type="ECO:0000259" key="4">
    <source>
        <dbReference type="PROSITE" id="PS50888"/>
    </source>
</evidence>
<dbReference type="EMBL" id="JAFIMR010000001">
    <property type="protein sequence ID" value="KAI1881533.1"/>
    <property type="molecule type" value="Genomic_DNA"/>
</dbReference>
<feature type="region of interest" description="Disordered" evidence="2">
    <location>
        <begin position="366"/>
        <end position="393"/>
    </location>
</feature>
<keyword evidence="1" id="KW-0175">Coiled coil</keyword>
<evidence type="ECO:0000313" key="5">
    <source>
        <dbReference type="EMBL" id="KAI1881533.1"/>
    </source>
</evidence>
<keyword evidence="3" id="KW-0472">Membrane</keyword>
<dbReference type="SMART" id="SM00353">
    <property type="entry name" value="HLH"/>
    <property type="match status" value="1"/>
</dbReference>
<dbReference type="Pfam" id="PF00010">
    <property type="entry name" value="HLH"/>
    <property type="match status" value="1"/>
</dbReference>
<dbReference type="InterPro" id="IPR011598">
    <property type="entry name" value="bHLH_dom"/>
</dbReference>
<gene>
    <name evidence="5" type="ORF">JX265_000359</name>
</gene>
<protein>
    <recommendedName>
        <fullName evidence="4">BHLH domain-containing protein</fullName>
    </recommendedName>
</protein>
<feature type="transmembrane region" description="Helical" evidence="3">
    <location>
        <begin position="822"/>
        <end position="844"/>
    </location>
</feature>
<evidence type="ECO:0000313" key="6">
    <source>
        <dbReference type="Proteomes" id="UP000829685"/>
    </source>
</evidence>
<dbReference type="Gene3D" id="4.10.280.10">
    <property type="entry name" value="Helix-loop-helix DNA-binding domain"/>
    <property type="match status" value="1"/>
</dbReference>
<feature type="coiled-coil region" evidence="1">
    <location>
        <begin position="140"/>
        <end position="188"/>
    </location>
</feature>
<keyword evidence="3" id="KW-0812">Transmembrane</keyword>
<dbReference type="PROSITE" id="PS50888">
    <property type="entry name" value="BHLH"/>
    <property type="match status" value="1"/>
</dbReference>
<sequence length="876" mass="98340">MKPVLADPTRAWKQDGGIKPFPVHKAYESHRAYRNSEESTGLSRTMPDMPRLPPQAMATAFAPATGQARSSTYQYKDSNSIQDELPGSSLMFQPLSKSPELRVNQKLAERKRRTEMKELFDQLNDSIPQTAEKRSKWEILTCAIEERQRQQQHIALLQEQLADIFKEQEWLKREMEKLRKENAHLHSEDTRYVRDGGYPDRESSISIKVNQPPPFSRSSSGPFLYDIEEADEISPSSRTPYNPPDDLDSCYSDVDSILSAALTTSTADSSVMSSAFEELYIIISRDEELEGLFAYARSHVETDVFRRRLAWLILQLGEGLRNESTTENQNQTARFVRANAKKIATRITSTSTSISQHLIQDPSYLDKFPESRHTDEQNEDTESTDSSSSSPNDSREVEVLRVFVRCSDAFAKLRAELRTWLNVPYKATARIEEEVKREDQEEKGVQGAPRSDFQSLFEQGGDYVEEWVSSIYVESTAYRSKQGTPKGDLEHGKLELMNLALRSGPVSRVSLNEPESCDVSQDPTTELTPTSTAEQESPFPALERLAYWMQTSLNLVTSILRSPIPEGHSRVSWKCLCGDSMSIDVQAEKLNAALKFAHQMAGATNGETIRVYSSQSSLGSNTTTNSNSSQDIERSISSSSTPPDPEAIELDNRTSSAPGEHVNRYLLFCADSGSTLQAMEHIDLTAKLEDGELWDECRTAYERIRNRNDFGWRNWIQERFFQLRQLKLSGTSACIIDPDSVPPLEELKHGNYCFSALDLASSSDRSYQAKFFMHCFLKAGDHTSNGSSIAALPKKLREELRVLRDGSSNAAWGIYIENDTDLGLLAVIMVACLLMTTFITCIWCGLMNDVQGGTGIGQYILGAASIIYALSLGTRR</sequence>
<feature type="domain" description="BHLH" evidence="4">
    <location>
        <begin position="100"/>
        <end position="150"/>
    </location>
</feature>
<comment type="caution">
    <text evidence="5">The sequence shown here is derived from an EMBL/GenBank/DDBJ whole genome shotgun (WGS) entry which is preliminary data.</text>
</comment>
<feature type="compositionally biased region" description="Low complexity" evidence="2">
    <location>
        <begin position="615"/>
        <end position="640"/>
    </location>
</feature>
<dbReference type="Proteomes" id="UP000829685">
    <property type="component" value="Unassembled WGS sequence"/>
</dbReference>
<feature type="transmembrane region" description="Helical" evidence="3">
    <location>
        <begin position="856"/>
        <end position="874"/>
    </location>
</feature>
<evidence type="ECO:0000256" key="1">
    <source>
        <dbReference type="SAM" id="Coils"/>
    </source>
</evidence>
<feature type="compositionally biased region" description="Polar residues" evidence="2">
    <location>
        <begin position="518"/>
        <end position="535"/>
    </location>
</feature>
<accession>A0A9Q0AS61</accession>
<evidence type="ECO:0000256" key="2">
    <source>
        <dbReference type="SAM" id="MobiDB-lite"/>
    </source>
</evidence>
<name>A0A9Q0AS61_9PEZI</name>